<name>A0A8G2F526_9BACT</name>
<protein>
    <submittedName>
        <fullName evidence="9">SusD family protein</fullName>
    </submittedName>
</protein>
<dbReference type="InterPro" id="IPR011990">
    <property type="entry name" value="TPR-like_helical_dom_sf"/>
</dbReference>
<dbReference type="InterPro" id="IPR033985">
    <property type="entry name" value="SusD-like_N"/>
</dbReference>
<dbReference type="GO" id="GO:0009279">
    <property type="term" value="C:cell outer membrane"/>
    <property type="evidence" value="ECO:0007669"/>
    <property type="project" value="UniProtKB-SubCell"/>
</dbReference>
<dbReference type="Proteomes" id="UP000236725">
    <property type="component" value="Unassembled WGS sequence"/>
</dbReference>
<gene>
    <name evidence="9" type="ORF">SAMN05444001_11567</name>
</gene>
<proteinExistence type="inferred from homology"/>
<dbReference type="Pfam" id="PF14322">
    <property type="entry name" value="SusD-like_3"/>
    <property type="match status" value="1"/>
</dbReference>
<dbReference type="InterPro" id="IPR012944">
    <property type="entry name" value="SusD_RagB_dom"/>
</dbReference>
<keyword evidence="10" id="KW-1185">Reference proteome</keyword>
<dbReference type="Pfam" id="PF07980">
    <property type="entry name" value="SusD_RagB"/>
    <property type="match status" value="1"/>
</dbReference>
<evidence type="ECO:0000313" key="9">
    <source>
        <dbReference type="EMBL" id="SEG11790.1"/>
    </source>
</evidence>
<evidence type="ECO:0000259" key="7">
    <source>
        <dbReference type="Pfam" id="PF07980"/>
    </source>
</evidence>
<feature type="chain" id="PRO_5034660542" evidence="6">
    <location>
        <begin position="21"/>
        <end position="497"/>
    </location>
</feature>
<comment type="caution">
    <text evidence="9">The sequence shown here is derived from an EMBL/GenBank/DDBJ whole genome shotgun (WGS) entry which is preliminary data.</text>
</comment>
<dbReference type="SUPFAM" id="SSF48452">
    <property type="entry name" value="TPR-like"/>
    <property type="match status" value="1"/>
</dbReference>
<keyword evidence="4" id="KW-0472">Membrane</keyword>
<sequence length="497" mass="56593">MKTKYLLLSLALPFFFSCSSDVLDQVPSTSVSDDQIYTDVAAAKTALMGAYSHLGEYRYHTLAMMTSDLMGEDLTMTSGAYGFPTYNWLIFSYQYAQTPVDDPWWTGYCAYIWRYAYKSIDQANTIIASKETMLPEGGEKEDMIAQAYGLRGYNFLLLTQLFARAYTDQPDSKGILLRLKPGSSDESENVGRSSVREAYDQIVSDLTYLYEHSTGSDAQFMNKKGAAMLLARTYLNMADYKNAEKYATLATGSYDGSNLMSQADYKAGFKDHNKEWLWFFNFTPNTCNLYASIPSFYWYCSYFEGYEYGAKIAPEDVEKKASADMLKGYSTVRAAASFRNMFDDTDCRKLFPGYVYEDDGYFVSKFGHRTRIGDAEYPFCRIAEGYLIKAEAELQMGNASVAKDVLNTLQVARGAKTTDATVDNIWYERRKELYGEGFALNDMKRLQKPLKRVGPDQWAGVKELPANSPRFMLPIPNTELFYNKQLTDADQNEYWRN</sequence>
<reference evidence="9 10" key="1">
    <citation type="submission" date="2016-10" db="EMBL/GenBank/DDBJ databases">
        <authorList>
            <person name="Varghese N."/>
            <person name="Submissions S."/>
        </authorList>
    </citation>
    <scope>NUCLEOTIDE SEQUENCE [LARGE SCALE GENOMIC DNA]</scope>
    <source>
        <strain evidence="9 10">DSM 29073</strain>
    </source>
</reference>
<keyword evidence="5" id="KW-0998">Cell outer membrane</keyword>
<feature type="domain" description="RagB/SusD" evidence="7">
    <location>
        <begin position="359"/>
        <end position="495"/>
    </location>
</feature>
<feature type="domain" description="SusD-like N-terminal" evidence="8">
    <location>
        <begin position="105"/>
        <end position="235"/>
    </location>
</feature>
<dbReference type="EMBL" id="FNVS01000015">
    <property type="protein sequence ID" value="SEG11790.1"/>
    <property type="molecule type" value="Genomic_DNA"/>
</dbReference>
<comment type="similarity">
    <text evidence="2">Belongs to the SusD family.</text>
</comment>
<feature type="signal peptide" evidence="6">
    <location>
        <begin position="1"/>
        <end position="20"/>
    </location>
</feature>
<evidence type="ECO:0000313" key="10">
    <source>
        <dbReference type="Proteomes" id="UP000236725"/>
    </source>
</evidence>
<keyword evidence="3 6" id="KW-0732">Signal</keyword>
<dbReference type="AlphaFoldDB" id="A0A8G2F526"/>
<evidence type="ECO:0000256" key="4">
    <source>
        <dbReference type="ARBA" id="ARBA00023136"/>
    </source>
</evidence>
<evidence type="ECO:0000256" key="3">
    <source>
        <dbReference type="ARBA" id="ARBA00022729"/>
    </source>
</evidence>
<evidence type="ECO:0000259" key="8">
    <source>
        <dbReference type="Pfam" id="PF14322"/>
    </source>
</evidence>
<dbReference type="Gene3D" id="1.25.40.390">
    <property type="match status" value="1"/>
</dbReference>
<comment type="subcellular location">
    <subcellularLocation>
        <location evidence="1">Cell outer membrane</location>
    </subcellularLocation>
</comment>
<organism evidence="9 10">
    <name type="scientific">Parabacteroides chinchillae</name>
    <dbReference type="NCBI Taxonomy" id="871327"/>
    <lineage>
        <taxon>Bacteria</taxon>
        <taxon>Pseudomonadati</taxon>
        <taxon>Bacteroidota</taxon>
        <taxon>Bacteroidia</taxon>
        <taxon>Bacteroidales</taxon>
        <taxon>Tannerellaceae</taxon>
        <taxon>Parabacteroides</taxon>
    </lineage>
</organism>
<evidence type="ECO:0000256" key="2">
    <source>
        <dbReference type="ARBA" id="ARBA00006275"/>
    </source>
</evidence>
<evidence type="ECO:0000256" key="5">
    <source>
        <dbReference type="ARBA" id="ARBA00023237"/>
    </source>
</evidence>
<dbReference type="RefSeq" id="WP_160034729.1">
    <property type="nucleotide sequence ID" value="NZ_FNVS01000015.1"/>
</dbReference>
<accession>A0A8G2F526</accession>
<evidence type="ECO:0000256" key="6">
    <source>
        <dbReference type="SAM" id="SignalP"/>
    </source>
</evidence>
<dbReference type="PROSITE" id="PS51257">
    <property type="entry name" value="PROKAR_LIPOPROTEIN"/>
    <property type="match status" value="1"/>
</dbReference>
<evidence type="ECO:0000256" key="1">
    <source>
        <dbReference type="ARBA" id="ARBA00004442"/>
    </source>
</evidence>